<feature type="active site" evidence="3">
    <location>
        <position position="318"/>
    </location>
</feature>
<dbReference type="InParanoid" id="A0A2T3AW51"/>
<evidence type="ECO:0000313" key="7">
    <source>
        <dbReference type="EMBL" id="PSS12904.1"/>
    </source>
</evidence>
<protein>
    <recommendedName>
        <fullName evidence="6">Peptidase A1 domain-containing protein</fullName>
    </recommendedName>
</protein>
<dbReference type="Gene3D" id="2.40.70.10">
    <property type="entry name" value="Acid Proteases"/>
    <property type="match status" value="2"/>
</dbReference>
<gene>
    <name evidence="7" type="ORF">M430DRAFT_29488</name>
</gene>
<evidence type="ECO:0000313" key="8">
    <source>
        <dbReference type="Proteomes" id="UP000241818"/>
    </source>
</evidence>
<dbReference type="PROSITE" id="PS51767">
    <property type="entry name" value="PEPTIDASE_A1"/>
    <property type="match status" value="1"/>
</dbReference>
<accession>A0A2T3AW51</accession>
<dbReference type="InterPro" id="IPR033121">
    <property type="entry name" value="PEPTIDASE_A1"/>
</dbReference>
<keyword evidence="4" id="KW-0378">Hydrolase</keyword>
<keyword evidence="8" id="KW-1185">Reference proteome</keyword>
<dbReference type="GO" id="GO:0004190">
    <property type="term" value="F:aspartic-type endopeptidase activity"/>
    <property type="evidence" value="ECO:0007669"/>
    <property type="project" value="UniProtKB-KW"/>
</dbReference>
<dbReference type="InterPro" id="IPR021109">
    <property type="entry name" value="Peptidase_aspartic_dom_sf"/>
</dbReference>
<dbReference type="STRING" id="857342.A0A2T3AW51"/>
<comment type="similarity">
    <text evidence="1 4">Belongs to the peptidase A1 family.</text>
</comment>
<dbReference type="PANTHER" id="PTHR47966">
    <property type="entry name" value="BETA-SITE APP-CLEAVING ENZYME, ISOFORM A-RELATED"/>
    <property type="match status" value="1"/>
</dbReference>
<keyword evidence="2 4" id="KW-0064">Aspartyl protease</keyword>
<dbReference type="InterPro" id="IPR001969">
    <property type="entry name" value="Aspartic_peptidase_AS"/>
</dbReference>
<dbReference type="RefSeq" id="XP_024718895.1">
    <property type="nucleotide sequence ID" value="XM_024865880.1"/>
</dbReference>
<dbReference type="OrthoDB" id="15189at2759"/>
<dbReference type="EMBL" id="KZ679014">
    <property type="protein sequence ID" value="PSS12904.1"/>
    <property type="molecule type" value="Genomic_DNA"/>
</dbReference>
<dbReference type="InterPro" id="IPR034164">
    <property type="entry name" value="Pepsin-like_dom"/>
</dbReference>
<dbReference type="GO" id="GO:0006508">
    <property type="term" value="P:proteolysis"/>
    <property type="evidence" value="ECO:0007669"/>
    <property type="project" value="UniProtKB-KW"/>
</dbReference>
<dbReference type="Pfam" id="PF00026">
    <property type="entry name" value="Asp"/>
    <property type="match status" value="1"/>
</dbReference>
<keyword evidence="4" id="KW-0645">Protease</keyword>
<evidence type="ECO:0000256" key="2">
    <source>
        <dbReference type="ARBA" id="ARBA00022750"/>
    </source>
</evidence>
<dbReference type="GO" id="GO:0000324">
    <property type="term" value="C:fungal-type vacuole"/>
    <property type="evidence" value="ECO:0007669"/>
    <property type="project" value="TreeGrafter"/>
</dbReference>
<feature type="chain" id="PRO_5015667902" description="Peptidase A1 domain-containing protein" evidence="5">
    <location>
        <begin position="17"/>
        <end position="443"/>
    </location>
</feature>
<dbReference type="SUPFAM" id="SSF50630">
    <property type="entry name" value="Acid proteases"/>
    <property type="match status" value="1"/>
</dbReference>
<evidence type="ECO:0000259" key="6">
    <source>
        <dbReference type="PROSITE" id="PS51767"/>
    </source>
</evidence>
<dbReference type="PRINTS" id="PR00792">
    <property type="entry name" value="PEPSIN"/>
</dbReference>
<feature type="signal peptide" evidence="5">
    <location>
        <begin position="1"/>
        <end position="16"/>
    </location>
</feature>
<evidence type="ECO:0000256" key="1">
    <source>
        <dbReference type="ARBA" id="ARBA00007447"/>
    </source>
</evidence>
<name>A0A2T3AW51_AMORE</name>
<evidence type="ECO:0000256" key="5">
    <source>
        <dbReference type="SAM" id="SignalP"/>
    </source>
</evidence>
<reference evidence="7 8" key="1">
    <citation type="journal article" date="2018" name="New Phytol.">
        <title>Comparative genomics and transcriptomics depict ericoid mycorrhizal fungi as versatile saprotrophs and plant mutualists.</title>
        <authorList>
            <person name="Martino E."/>
            <person name="Morin E."/>
            <person name="Grelet G.A."/>
            <person name="Kuo A."/>
            <person name="Kohler A."/>
            <person name="Daghino S."/>
            <person name="Barry K.W."/>
            <person name="Cichocki N."/>
            <person name="Clum A."/>
            <person name="Dockter R.B."/>
            <person name="Hainaut M."/>
            <person name="Kuo R.C."/>
            <person name="LaButti K."/>
            <person name="Lindahl B.D."/>
            <person name="Lindquist E.A."/>
            <person name="Lipzen A."/>
            <person name="Khouja H.R."/>
            <person name="Magnuson J."/>
            <person name="Murat C."/>
            <person name="Ohm R.A."/>
            <person name="Singer S.W."/>
            <person name="Spatafora J.W."/>
            <person name="Wang M."/>
            <person name="Veneault-Fourrey C."/>
            <person name="Henrissat B."/>
            <person name="Grigoriev I.V."/>
            <person name="Martin F.M."/>
            <person name="Perotto S."/>
        </authorList>
    </citation>
    <scope>NUCLEOTIDE SEQUENCE [LARGE SCALE GENOMIC DNA]</scope>
    <source>
        <strain evidence="7 8">ATCC 22711</strain>
    </source>
</reference>
<proteinExistence type="inferred from homology"/>
<keyword evidence="5" id="KW-0732">Signal</keyword>
<dbReference type="PANTHER" id="PTHR47966:SF47">
    <property type="entry name" value="ENDOPEPTIDASE, PUTATIVE (AFU_ORTHOLOGUE AFUA_3G01220)-RELATED"/>
    <property type="match status" value="1"/>
</dbReference>
<dbReference type="Proteomes" id="UP000241818">
    <property type="component" value="Unassembled WGS sequence"/>
</dbReference>
<feature type="domain" description="Peptidase A1" evidence="6">
    <location>
        <begin position="92"/>
        <end position="432"/>
    </location>
</feature>
<dbReference type="AlphaFoldDB" id="A0A2T3AW51"/>
<dbReference type="InterPro" id="IPR001461">
    <property type="entry name" value="Aspartic_peptidase_A1"/>
</dbReference>
<dbReference type="CDD" id="cd05471">
    <property type="entry name" value="pepsin_like"/>
    <property type="match status" value="1"/>
</dbReference>
<dbReference type="PROSITE" id="PS00141">
    <property type="entry name" value="ASP_PROTEASE"/>
    <property type="match status" value="1"/>
</dbReference>
<evidence type="ECO:0000256" key="4">
    <source>
        <dbReference type="RuleBase" id="RU000454"/>
    </source>
</evidence>
<evidence type="ECO:0000256" key="3">
    <source>
        <dbReference type="PIRSR" id="PIRSR601461-1"/>
    </source>
</evidence>
<organism evidence="7 8">
    <name type="scientific">Amorphotheca resinae ATCC 22711</name>
    <dbReference type="NCBI Taxonomy" id="857342"/>
    <lineage>
        <taxon>Eukaryota</taxon>
        <taxon>Fungi</taxon>
        <taxon>Dikarya</taxon>
        <taxon>Ascomycota</taxon>
        <taxon>Pezizomycotina</taxon>
        <taxon>Leotiomycetes</taxon>
        <taxon>Helotiales</taxon>
        <taxon>Amorphothecaceae</taxon>
        <taxon>Amorphotheca</taxon>
    </lineage>
</organism>
<sequence>MLLLSLLLLASDLVSARGAIGKRSVVSSPSPFQAASSLTPSSHVLSLTSQKSAKGYNARSAAHLLHHRSSPGNVPISTHSTGLLSLIEGEEFATNITFGTQTFEVIVDTGSSDTWLAESGFQCVNITNAAPLSEADCYFGPTFDVDETFSQIPGENFNITYGDGEFLTGIMGYENVTLAGIEVRQEVALVNYAAWEGDSTTSGLVGLAYPSLTSAYNGTNPSNDTVQEVYSPIFKTMYTQNLTAPLFSLAILRDVSGPSGYLALGGTPPVDFVEDFTSTPILITTITGYPKTYGFYTIKVDSIELGKSSLAGGTYIVDSGTTLNYVPTPVANAINRAFSPPAVYNEDEGANVVDCKAKAPTLGIKIAGTVFYINPLDMILLAGTDAKGNDICISGVVDGGNDPSEDVYILGDVFQKNVVSVFDIGATEMKFAAREYYPSNDPY</sequence>
<feature type="active site" evidence="3">
    <location>
        <position position="108"/>
    </location>
</feature>
<dbReference type="GeneID" id="36573961"/>